<proteinExistence type="predicted"/>
<dbReference type="EMBL" id="JABFOQ010000007">
    <property type="protein sequence ID" value="NOJ75171.1"/>
    <property type="molecule type" value="Genomic_DNA"/>
</dbReference>
<dbReference type="Gene3D" id="3.30.530.20">
    <property type="match status" value="1"/>
</dbReference>
<evidence type="ECO:0000313" key="2">
    <source>
        <dbReference type="Proteomes" id="UP000580344"/>
    </source>
</evidence>
<reference evidence="1 2" key="1">
    <citation type="submission" date="2020-05" db="EMBL/GenBank/DDBJ databases">
        <title>Tigecycline resistant gene in Empedobacter stercoris.</title>
        <authorList>
            <person name="Chen Y."/>
            <person name="Cheng Y."/>
            <person name="Zhou K."/>
        </authorList>
    </citation>
    <scope>NUCLEOTIDE SEQUENCE [LARGE SCALE GENOMIC DNA]</scope>
    <source>
        <strain evidence="1 2">ES202</strain>
    </source>
</reference>
<dbReference type="RefSeq" id="WP_171622495.1">
    <property type="nucleotide sequence ID" value="NZ_JABFOQ010000007.1"/>
</dbReference>
<organism evidence="1 2">
    <name type="scientific">Empedobacter stercoris</name>
    <dbReference type="NCBI Taxonomy" id="1628248"/>
    <lineage>
        <taxon>Bacteria</taxon>
        <taxon>Pseudomonadati</taxon>
        <taxon>Bacteroidota</taxon>
        <taxon>Flavobacteriia</taxon>
        <taxon>Flavobacteriales</taxon>
        <taxon>Weeksellaceae</taxon>
        <taxon>Empedobacter</taxon>
    </lineage>
</organism>
<dbReference type="InterPro" id="IPR023393">
    <property type="entry name" value="START-like_dom_sf"/>
</dbReference>
<keyword evidence="2" id="KW-1185">Reference proteome</keyword>
<comment type="caution">
    <text evidence="1">The sequence shown here is derived from an EMBL/GenBank/DDBJ whole genome shotgun (WGS) entry which is preliminary data.</text>
</comment>
<protein>
    <recommendedName>
        <fullName evidence="3">SRPBCC domain-containing protein</fullName>
    </recommendedName>
</protein>
<dbReference type="Proteomes" id="UP000580344">
    <property type="component" value="Unassembled WGS sequence"/>
</dbReference>
<sequence>MKKVSFTEFIYAQPKHVHKIMLAPDSYRIWTKPFSENSDYKGDWSEGSNVYFTYKTEKGTAAMIAKIEENKLGESIKMRHIGMLKENGQEVFDGPEIDSWKNNEGSYKFENVEGHTRLICSVDVEEIIFSEIQMREMWLRALRKLKEICED</sequence>
<name>A0ABX1WKH3_9FLAO</name>
<accession>A0ABX1WKH3</accession>
<evidence type="ECO:0000313" key="1">
    <source>
        <dbReference type="EMBL" id="NOJ75171.1"/>
    </source>
</evidence>
<evidence type="ECO:0008006" key="3">
    <source>
        <dbReference type="Google" id="ProtNLM"/>
    </source>
</evidence>
<dbReference type="SUPFAM" id="SSF55961">
    <property type="entry name" value="Bet v1-like"/>
    <property type="match status" value="1"/>
</dbReference>
<gene>
    <name evidence="1" type="ORF">HMH06_04845</name>
</gene>